<dbReference type="SUPFAM" id="SSF54277">
    <property type="entry name" value="CAD &amp; PB1 domains"/>
    <property type="match status" value="1"/>
</dbReference>
<dbReference type="GO" id="GO:0016301">
    <property type="term" value="F:kinase activity"/>
    <property type="evidence" value="ECO:0007669"/>
    <property type="project" value="UniProtKB-KW"/>
</dbReference>
<accession>A0A8D8ZUK0</accession>
<evidence type="ECO:0000313" key="2">
    <source>
        <dbReference type="EMBL" id="CAG6753905.1"/>
    </source>
</evidence>
<keyword evidence="2" id="KW-0808">Transferase</keyword>
<dbReference type="EMBL" id="HBUF01537790">
    <property type="protein sequence ID" value="CAG6753905.1"/>
    <property type="molecule type" value="Transcribed_RNA"/>
</dbReference>
<protein>
    <submittedName>
        <fullName evidence="2">Protein kinase C iota type</fullName>
    </submittedName>
</protein>
<dbReference type="InterPro" id="IPR000270">
    <property type="entry name" value="PB1_dom"/>
</dbReference>
<name>A0A8D8ZUK0_9HEMI</name>
<sequence length="118" mass="13775">MPIQAPPDDVHEVRVKFAYNGEVFITYIKPDTTYERLQEEVKEICKFSADQVFTVKWVDEEGDPCMISTQMELEEAIRLYEVNHEPELVIHVFPNVPPTPGMNCKGEDKSIYRRGDRR</sequence>
<dbReference type="PROSITE" id="PS51745">
    <property type="entry name" value="PB1"/>
    <property type="match status" value="1"/>
</dbReference>
<dbReference type="SMART" id="SM00666">
    <property type="entry name" value="PB1"/>
    <property type="match status" value="1"/>
</dbReference>
<dbReference type="InterPro" id="IPR034877">
    <property type="entry name" value="PB1_aPKC"/>
</dbReference>
<dbReference type="AlphaFoldDB" id="A0A8D8ZUK0"/>
<dbReference type="EMBL" id="HBUF01537789">
    <property type="protein sequence ID" value="CAG6753903.1"/>
    <property type="molecule type" value="Transcribed_RNA"/>
</dbReference>
<dbReference type="CDD" id="cd06404">
    <property type="entry name" value="PB1_aPKC"/>
    <property type="match status" value="1"/>
</dbReference>
<organism evidence="2">
    <name type="scientific">Cacopsylla melanoneura</name>
    <dbReference type="NCBI Taxonomy" id="428564"/>
    <lineage>
        <taxon>Eukaryota</taxon>
        <taxon>Metazoa</taxon>
        <taxon>Ecdysozoa</taxon>
        <taxon>Arthropoda</taxon>
        <taxon>Hexapoda</taxon>
        <taxon>Insecta</taxon>
        <taxon>Pterygota</taxon>
        <taxon>Neoptera</taxon>
        <taxon>Paraneoptera</taxon>
        <taxon>Hemiptera</taxon>
        <taxon>Sternorrhyncha</taxon>
        <taxon>Psylloidea</taxon>
        <taxon>Psyllidae</taxon>
        <taxon>Psyllinae</taxon>
        <taxon>Cacopsylla</taxon>
    </lineage>
</organism>
<evidence type="ECO:0000259" key="1">
    <source>
        <dbReference type="PROSITE" id="PS51745"/>
    </source>
</evidence>
<dbReference type="Pfam" id="PF00564">
    <property type="entry name" value="PB1"/>
    <property type="match status" value="1"/>
</dbReference>
<reference evidence="2" key="1">
    <citation type="submission" date="2021-05" db="EMBL/GenBank/DDBJ databases">
        <authorList>
            <person name="Alioto T."/>
            <person name="Alioto T."/>
            <person name="Gomez Garrido J."/>
        </authorList>
    </citation>
    <scope>NUCLEOTIDE SEQUENCE</scope>
</reference>
<dbReference type="FunFam" id="3.10.20.90:FF:000071">
    <property type="entry name" value="Protein kinase C"/>
    <property type="match status" value="1"/>
</dbReference>
<dbReference type="Gene3D" id="3.10.20.90">
    <property type="entry name" value="Phosphatidylinositol 3-kinase Catalytic Subunit, Chain A, domain 1"/>
    <property type="match status" value="1"/>
</dbReference>
<feature type="domain" description="PB1" evidence="1">
    <location>
        <begin position="12"/>
        <end position="95"/>
    </location>
</feature>
<keyword evidence="2" id="KW-0418">Kinase</keyword>
<proteinExistence type="predicted"/>
<dbReference type="InterPro" id="IPR053793">
    <property type="entry name" value="PB1-like"/>
</dbReference>